<organism evidence="1 2">
    <name type="scientific">Klebsiella grimontii</name>
    <dbReference type="NCBI Taxonomy" id="2058152"/>
    <lineage>
        <taxon>Bacteria</taxon>
        <taxon>Pseudomonadati</taxon>
        <taxon>Pseudomonadota</taxon>
        <taxon>Gammaproteobacteria</taxon>
        <taxon>Enterobacterales</taxon>
        <taxon>Enterobacteriaceae</taxon>
        <taxon>Klebsiella/Raoultella group</taxon>
        <taxon>Klebsiella</taxon>
    </lineage>
</organism>
<dbReference type="EMBL" id="UGMX01000002">
    <property type="protein sequence ID" value="STW07350.1"/>
    <property type="molecule type" value="Genomic_DNA"/>
</dbReference>
<evidence type="ECO:0000313" key="1">
    <source>
        <dbReference type="EMBL" id="STW07350.1"/>
    </source>
</evidence>
<comment type="caution">
    <text evidence="1">The sequence shown here is derived from an EMBL/GenBank/DDBJ whole genome shotgun (WGS) entry which is preliminary data.</text>
</comment>
<dbReference type="AlphaFoldDB" id="A0A7H4P4I5"/>
<proteinExistence type="predicted"/>
<dbReference type="Proteomes" id="UP000254571">
    <property type="component" value="Unassembled WGS sequence"/>
</dbReference>
<name>A0A7H4P4I5_9ENTR</name>
<reference evidence="1 2" key="1">
    <citation type="submission" date="2018-06" db="EMBL/GenBank/DDBJ databases">
        <authorList>
            <consortium name="Pathogen Informatics"/>
            <person name="Doyle S."/>
        </authorList>
    </citation>
    <scope>NUCLEOTIDE SEQUENCE [LARGE SCALE GENOMIC DNA]</scope>
    <source>
        <strain evidence="1 2">NCTC9149</strain>
    </source>
</reference>
<protein>
    <submittedName>
        <fullName evidence="1">Gfa-like protein</fullName>
    </submittedName>
</protein>
<dbReference type="SUPFAM" id="SSF51316">
    <property type="entry name" value="Mss4-like"/>
    <property type="match status" value="1"/>
</dbReference>
<evidence type="ECO:0000313" key="2">
    <source>
        <dbReference type="Proteomes" id="UP000254571"/>
    </source>
</evidence>
<gene>
    <name evidence="1" type="ORF">NCTC9149_03780</name>
</gene>
<accession>A0A7H4P4I5</accession>
<dbReference type="InterPro" id="IPR011057">
    <property type="entry name" value="Mss4-like_sf"/>
</dbReference>
<sequence>MAEKLSAQCHCGAVAFTVELSDGFNTVSPL</sequence>